<reference evidence="3 4" key="1">
    <citation type="submission" date="2012-05" db="EMBL/GenBank/DDBJ databases">
        <authorList>
            <person name="Harkins D.M."/>
            <person name="Madupu R."/>
            <person name="Durkin A.S."/>
            <person name="Torralba M."/>
            <person name="Methe B."/>
            <person name="Sutton G.G."/>
            <person name="Nelson K.E."/>
        </authorList>
    </citation>
    <scope>NUCLEOTIDE SEQUENCE [LARGE SCALE GENOMIC DNA]</scope>
    <source>
        <strain evidence="3 4">F0489</strain>
    </source>
</reference>
<gene>
    <name evidence="3" type="ORF">HMPREF1318_2127</name>
</gene>
<feature type="domain" description="DUF4097" evidence="2">
    <location>
        <begin position="84"/>
        <end position="269"/>
    </location>
</feature>
<sequence length="273" mass="28038">MTATEPQAGVAAPRRRWSPFTWLGIVLLATVVILGFLGAFITTMRVRSYDPVSVAADGMTNLDIDVDAGALSVACGASEGFVLTQKNVTDQWHMDAEGGTVHVWQESDNEWLPQIRLFEKPEKVALEIPQSLCEQSLTADLSVDAGSLDVKADVDGATVDVSAGSLSLSGAANAVTVNVDAGSADLNIDDAEQVAVEVSAGSVEGTFTQVPEQLTADVGAGSASLALPAGNYTVNSNAEAGSVSNNLTIDSSAPAGAIDVSVDAGSVSLEDKK</sequence>
<dbReference type="Proteomes" id="UP000002941">
    <property type="component" value="Unassembled WGS sequence"/>
</dbReference>
<keyword evidence="1" id="KW-0812">Transmembrane</keyword>
<proteinExistence type="predicted"/>
<evidence type="ECO:0000259" key="2">
    <source>
        <dbReference type="Pfam" id="PF13349"/>
    </source>
</evidence>
<name>J0NP63_9ACTO</name>
<dbReference type="InterPro" id="IPR025164">
    <property type="entry name" value="Toastrack_DUF4097"/>
</dbReference>
<dbReference type="Pfam" id="PF13349">
    <property type="entry name" value="DUF4097"/>
    <property type="match status" value="1"/>
</dbReference>
<dbReference type="RefSeq" id="WP_008730519.1">
    <property type="nucleotide sequence ID" value="NZ_AKFT01000056.1"/>
</dbReference>
<evidence type="ECO:0000256" key="1">
    <source>
        <dbReference type="SAM" id="Phobius"/>
    </source>
</evidence>
<feature type="transmembrane region" description="Helical" evidence="1">
    <location>
        <begin position="20"/>
        <end position="41"/>
    </location>
</feature>
<keyword evidence="4" id="KW-1185">Reference proteome</keyword>
<keyword evidence="1" id="KW-0472">Membrane</keyword>
<dbReference type="EMBL" id="AKFT01000056">
    <property type="protein sequence ID" value="EJF46572.1"/>
    <property type="molecule type" value="Genomic_DNA"/>
</dbReference>
<evidence type="ECO:0000313" key="4">
    <source>
        <dbReference type="Proteomes" id="UP000002941"/>
    </source>
</evidence>
<dbReference type="eggNOG" id="COG3595">
    <property type="taxonomic scope" value="Bacteria"/>
</dbReference>
<protein>
    <recommendedName>
        <fullName evidence="2">DUF4097 domain-containing protein</fullName>
    </recommendedName>
</protein>
<organism evidence="3 4">
    <name type="scientific">Actinomyces massiliensis F0489</name>
    <dbReference type="NCBI Taxonomy" id="1125718"/>
    <lineage>
        <taxon>Bacteria</taxon>
        <taxon>Bacillati</taxon>
        <taxon>Actinomycetota</taxon>
        <taxon>Actinomycetes</taxon>
        <taxon>Actinomycetales</taxon>
        <taxon>Actinomycetaceae</taxon>
        <taxon>Actinomyces</taxon>
    </lineage>
</organism>
<dbReference type="AlphaFoldDB" id="J0NP63"/>
<evidence type="ECO:0000313" key="3">
    <source>
        <dbReference type="EMBL" id="EJF46572.1"/>
    </source>
</evidence>
<accession>J0NP63</accession>
<dbReference type="Gene3D" id="2.160.20.120">
    <property type="match status" value="1"/>
</dbReference>
<dbReference type="PATRIC" id="fig|1125718.3.peg.819"/>
<keyword evidence="1" id="KW-1133">Transmembrane helix</keyword>
<comment type="caution">
    <text evidence="3">The sequence shown here is derived from an EMBL/GenBank/DDBJ whole genome shotgun (WGS) entry which is preliminary data.</text>
</comment>